<dbReference type="Proteomes" id="UP000807469">
    <property type="component" value="Unassembled WGS sequence"/>
</dbReference>
<reference evidence="1" key="1">
    <citation type="submission" date="2020-11" db="EMBL/GenBank/DDBJ databases">
        <authorList>
            <consortium name="DOE Joint Genome Institute"/>
            <person name="Ahrendt S."/>
            <person name="Riley R."/>
            <person name="Andreopoulos W."/>
            <person name="Labutti K."/>
            <person name="Pangilinan J."/>
            <person name="Ruiz-Duenas F.J."/>
            <person name="Barrasa J.M."/>
            <person name="Sanchez-Garcia M."/>
            <person name="Camarero S."/>
            <person name="Miyauchi S."/>
            <person name="Serrano A."/>
            <person name="Linde D."/>
            <person name="Babiker R."/>
            <person name="Drula E."/>
            <person name="Ayuso-Fernandez I."/>
            <person name="Pacheco R."/>
            <person name="Padilla G."/>
            <person name="Ferreira P."/>
            <person name="Barriuso J."/>
            <person name="Kellner H."/>
            <person name="Castanera R."/>
            <person name="Alfaro M."/>
            <person name="Ramirez L."/>
            <person name="Pisabarro A.G."/>
            <person name="Kuo A."/>
            <person name="Tritt A."/>
            <person name="Lipzen A."/>
            <person name="He G."/>
            <person name="Yan M."/>
            <person name="Ng V."/>
            <person name="Cullen D."/>
            <person name="Martin F."/>
            <person name="Rosso M.-N."/>
            <person name="Henrissat B."/>
            <person name="Hibbett D."/>
            <person name="Martinez A.T."/>
            <person name="Grigoriev I.V."/>
        </authorList>
    </citation>
    <scope>NUCLEOTIDE SEQUENCE</scope>
    <source>
        <strain evidence="1">CIRM-BRFM 674</strain>
    </source>
</reference>
<feature type="non-terminal residue" evidence="1">
    <location>
        <position position="1"/>
    </location>
</feature>
<gene>
    <name evidence="1" type="ORF">BDN70DRAFT_889185</name>
</gene>
<evidence type="ECO:0000313" key="2">
    <source>
        <dbReference type="Proteomes" id="UP000807469"/>
    </source>
</evidence>
<sequence>KVENTLFRVPKSGFNVPGTPFADLFVNPDTSSTDNYLLDIKGVSKAHFKGFLRVLYPPNRALLTYDTLVGALELSSRWNFLELRKNIMQELDHSIQHMPLYAAISLARICNKGEWLFNALETIVLSKNAKDVVELMRGGIDDETIEKIIGLRERFSAGQKRDIRTVIRAICEKFPELDKICDRELMLHAVRSMEV</sequence>
<dbReference type="OrthoDB" id="3223099at2759"/>
<accession>A0A9P6CRP3</accession>
<keyword evidence="2" id="KW-1185">Reference proteome</keyword>
<comment type="caution">
    <text evidence="1">The sequence shown here is derived from an EMBL/GenBank/DDBJ whole genome shotgun (WGS) entry which is preliminary data.</text>
</comment>
<proteinExistence type="predicted"/>
<name>A0A9P6CRP3_9AGAR</name>
<evidence type="ECO:0000313" key="1">
    <source>
        <dbReference type="EMBL" id="KAF9470259.1"/>
    </source>
</evidence>
<protein>
    <recommendedName>
        <fullName evidence="3">BTB domain-containing protein</fullName>
    </recommendedName>
</protein>
<dbReference type="EMBL" id="MU156119">
    <property type="protein sequence ID" value="KAF9470259.1"/>
    <property type="molecule type" value="Genomic_DNA"/>
</dbReference>
<organism evidence="1 2">
    <name type="scientific">Pholiota conissans</name>
    <dbReference type="NCBI Taxonomy" id="109636"/>
    <lineage>
        <taxon>Eukaryota</taxon>
        <taxon>Fungi</taxon>
        <taxon>Dikarya</taxon>
        <taxon>Basidiomycota</taxon>
        <taxon>Agaricomycotina</taxon>
        <taxon>Agaricomycetes</taxon>
        <taxon>Agaricomycetidae</taxon>
        <taxon>Agaricales</taxon>
        <taxon>Agaricineae</taxon>
        <taxon>Strophariaceae</taxon>
        <taxon>Pholiota</taxon>
    </lineage>
</organism>
<evidence type="ECO:0008006" key="3">
    <source>
        <dbReference type="Google" id="ProtNLM"/>
    </source>
</evidence>
<dbReference type="AlphaFoldDB" id="A0A9P6CRP3"/>